<evidence type="ECO:0000256" key="1">
    <source>
        <dbReference type="SAM" id="MobiDB-lite"/>
    </source>
</evidence>
<accession>A0ABP8DLZ0</accession>
<reference evidence="4" key="1">
    <citation type="journal article" date="2019" name="Int. J. Syst. Evol. Microbiol.">
        <title>The Global Catalogue of Microorganisms (GCM) 10K type strain sequencing project: providing services to taxonomists for standard genome sequencing and annotation.</title>
        <authorList>
            <consortium name="The Broad Institute Genomics Platform"/>
            <consortium name="The Broad Institute Genome Sequencing Center for Infectious Disease"/>
            <person name="Wu L."/>
            <person name="Ma J."/>
        </authorList>
    </citation>
    <scope>NUCLEOTIDE SEQUENCE [LARGE SCALE GENOMIC DNA]</scope>
    <source>
        <strain evidence="4">JCM 17441</strain>
    </source>
</reference>
<comment type="caution">
    <text evidence="3">The sequence shown here is derived from an EMBL/GenBank/DDBJ whole genome shotgun (WGS) entry which is preliminary data.</text>
</comment>
<evidence type="ECO:0000313" key="4">
    <source>
        <dbReference type="Proteomes" id="UP001500620"/>
    </source>
</evidence>
<dbReference type="EMBL" id="BAABAT010000035">
    <property type="protein sequence ID" value="GAA4259344.1"/>
    <property type="molecule type" value="Genomic_DNA"/>
</dbReference>
<protein>
    <recommendedName>
        <fullName evidence="2">Peptidase C14 caspase domain-containing protein</fullName>
    </recommendedName>
</protein>
<sequence length="608" mass="65568">MGTIYALMVGIDRYDNPKIPDLLGCRNDVLAATEVLRRRAAAGTEVRDVTLLDGEATGAAIVEGFRTHLAQAGPGDVALFWFSGHGSTHPVPEAYWHLEPDGRMETLVCADSRVDGRPELLDKELALLLDDVCEGGAHVVAVLDSCHSGGAMRREYRVRSADPAGEPFECHLVPDLAERYAGGAPAARHVTLAACQKQELAAEEELDDVHHGRFTWALLRALRRAGPETTYRELLAVAQGEVERRSATQRPLVFPPGTGPADRRLLGGEAIGDPPTTLMRYGRDGWEVNAGAAHGVEAGPARFAVGGPDPAGNVDVTRAEAGRSLVAPVGWVPDTGRVYAVELRRPSRPTLFGLAAGLAPGLAASLRAAVAAGDPHVRIVADAEDAELLIGPAHRGVRLTTGNREVIADVPLPPTVADLRHVARWWRIRSLRNRDSGIAGGVLLEVVEPRFGEAIVPRQRAATPLGPDGALRLAYGVEGGEPVPPGRFLRLRNTTDRPLYCVLLDLTERFKIDGELFRSGRIEPGDTAAAHDGQIVDFFLPADLEDRPGSTYRDWLMLIVSTDELDARPYELPALDQSRREIEPEDGHDALTGDWWTSVLEVVTAGPQ</sequence>
<feature type="region of interest" description="Disordered" evidence="1">
    <location>
        <begin position="250"/>
        <end position="270"/>
    </location>
</feature>
<proteinExistence type="predicted"/>
<dbReference type="SUPFAM" id="SSF52129">
    <property type="entry name" value="Caspase-like"/>
    <property type="match status" value="1"/>
</dbReference>
<dbReference type="PANTHER" id="PTHR48104">
    <property type="entry name" value="METACASPASE-4"/>
    <property type="match status" value="1"/>
</dbReference>
<name>A0ABP8DLZ0_9ACTN</name>
<feature type="domain" description="Peptidase C14 caspase" evidence="2">
    <location>
        <begin position="5"/>
        <end position="252"/>
    </location>
</feature>
<dbReference type="Proteomes" id="UP001500620">
    <property type="component" value="Unassembled WGS sequence"/>
</dbReference>
<gene>
    <name evidence="3" type="ORF">GCM10022255_083580</name>
</gene>
<dbReference type="Gene3D" id="3.40.50.1460">
    <property type="match status" value="1"/>
</dbReference>
<dbReference type="Pfam" id="PF00656">
    <property type="entry name" value="Peptidase_C14"/>
    <property type="match status" value="1"/>
</dbReference>
<dbReference type="RefSeq" id="WP_345136260.1">
    <property type="nucleotide sequence ID" value="NZ_BAABAT010000035.1"/>
</dbReference>
<keyword evidence="4" id="KW-1185">Reference proteome</keyword>
<evidence type="ECO:0000313" key="3">
    <source>
        <dbReference type="EMBL" id="GAA4259344.1"/>
    </source>
</evidence>
<dbReference type="InterPro" id="IPR011600">
    <property type="entry name" value="Pept_C14_caspase"/>
</dbReference>
<evidence type="ECO:0000259" key="2">
    <source>
        <dbReference type="Pfam" id="PF00656"/>
    </source>
</evidence>
<organism evidence="3 4">
    <name type="scientific">Dactylosporangium darangshiense</name>
    <dbReference type="NCBI Taxonomy" id="579108"/>
    <lineage>
        <taxon>Bacteria</taxon>
        <taxon>Bacillati</taxon>
        <taxon>Actinomycetota</taxon>
        <taxon>Actinomycetes</taxon>
        <taxon>Micromonosporales</taxon>
        <taxon>Micromonosporaceae</taxon>
        <taxon>Dactylosporangium</taxon>
    </lineage>
</organism>
<dbReference type="InterPro" id="IPR050452">
    <property type="entry name" value="Metacaspase"/>
</dbReference>
<dbReference type="PANTHER" id="PTHR48104:SF30">
    <property type="entry name" value="METACASPASE-1"/>
    <property type="match status" value="1"/>
</dbReference>
<dbReference type="InterPro" id="IPR029030">
    <property type="entry name" value="Caspase-like_dom_sf"/>
</dbReference>